<name>A0ABZ2HXU6_9HYPH</name>
<dbReference type="Proteomes" id="UP001369958">
    <property type="component" value="Chromosome"/>
</dbReference>
<proteinExistence type="predicted"/>
<dbReference type="EMBL" id="CP146275">
    <property type="protein sequence ID" value="WWT31393.1"/>
    <property type="molecule type" value="Genomic_DNA"/>
</dbReference>
<accession>A0ABZ2HXU6</accession>
<keyword evidence="2" id="KW-1185">Reference proteome</keyword>
<organism evidence="1 2">
    <name type="scientific">Pelagibacterium nitratireducens</name>
    <dbReference type="NCBI Taxonomy" id="1046114"/>
    <lineage>
        <taxon>Bacteria</taxon>
        <taxon>Pseudomonadati</taxon>
        <taxon>Pseudomonadota</taxon>
        <taxon>Alphaproteobacteria</taxon>
        <taxon>Hyphomicrobiales</taxon>
        <taxon>Devosiaceae</taxon>
        <taxon>Pelagibacterium</taxon>
    </lineage>
</organism>
<gene>
    <name evidence="1" type="ORF">V6617_10130</name>
</gene>
<sequence length="123" mass="13596">MSARYHALRDRTVAAVDRVFAEPVRIIWKDGRAPVDIEAVLRTAAQVAQSMAGGRGQAWNVEITGASALLYVDRARYPDILPARGDEIKVPARGDAYFEVMRTDTRNRTRLICHLSESGRAGS</sequence>
<evidence type="ECO:0000313" key="2">
    <source>
        <dbReference type="Proteomes" id="UP001369958"/>
    </source>
</evidence>
<evidence type="ECO:0000313" key="1">
    <source>
        <dbReference type="EMBL" id="WWT31393.1"/>
    </source>
</evidence>
<protein>
    <submittedName>
        <fullName evidence="1">Uncharacterized protein</fullName>
    </submittedName>
</protein>
<dbReference type="RefSeq" id="WP_338606863.1">
    <property type="nucleotide sequence ID" value="NZ_CP146275.1"/>
</dbReference>
<reference evidence="1 2" key="1">
    <citation type="submission" date="2024-02" db="EMBL/GenBank/DDBJ databases">
        <title>Complete genome sequence of Pelagibacterium nitratireducens ZH15.</title>
        <authorList>
            <person name="Zhao L.H."/>
        </authorList>
    </citation>
    <scope>NUCLEOTIDE SEQUENCE [LARGE SCALE GENOMIC DNA]</scope>
    <source>
        <strain evidence="1 2">ZH15</strain>
    </source>
</reference>